<sequence length="208" mass="22834">MDTNPEQPWTRLDLTAESVKVLAHPLRSRLLSALRRGGPASATALAAELSTNTGATSYHLRKLESVGLVEDTGGGRGKERIWQAATESHAWSHADLADDEDARTALGWLVRDYHRQFDVAYSRWLDVAESWPMPWQEVSGMGDAWVEVTPEQARQMQAELDAVVARYAHAGAEDPRARRLHLYMTSFPLEPDDVPATGGADGTEDAGS</sequence>
<dbReference type="EMBL" id="PVTX01000001">
    <property type="protein sequence ID" value="PRZ10266.1"/>
    <property type="molecule type" value="Genomic_DNA"/>
</dbReference>
<reference evidence="3 4" key="1">
    <citation type="submission" date="2018-03" db="EMBL/GenBank/DDBJ databases">
        <title>Comparative analysis of microorganisms from saline springs in Andes Mountain Range, Colombia.</title>
        <authorList>
            <person name="Rubin E."/>
        </authorList>
    </citation>
    <scope>NUCLEOTIDE SEQUENCE [LARGE SCALE GENOMIC DNA]</scope>
    <source>
        <strain evidence="3 4">CG 23</strain>
    </source>
</reference>
<dbReference type="SUPFAM" id="SSF46785">
    <property type="entry name" value="Winged helix' DNA-binding domain"/>
    <property type="match status" value="1"/>
</dbReference>
<dbReference type="InterPro" id="IPR001845">
    <property type="entry name" value="HTH_ArsR_DNA-bd_dom"/>
</dbReference>
<feature type="region of interest" description="Disordered" evidence="1">
    <location>
        <begin position="189"/>
        <end position="208"/>
    </location>
</feature>
<dbReference type="CDD" id="cd00090">
    <property type="entry name" value="HTH_ARSR"/>
    <property type="match status" value="1"/>
</dbReference>
<evidence type="ECO:0000259" key="2">
    <source>
        <dbReference type="SMART" id="SM00418"/>
    </source>
</evidence>
<dbReference type="InterPro" id="IPR036388">
    <property type="entry name" value="WH-like_DNA-bd_sf"/>
</dbReference>
<evidence type="ECO:0000313" key="4">
    <source>
        <dbReference type="Proteomes" id="UP000239895"/>
    </source>
</evidence>
<dbReference type="InterPro" id="IPR036390">
    <property type="entry name" value="WH_DNA-bd_sf"/>
</dbReference>
<dbReference type="Gene3D" id="1.10.10.10">
    <property type="entry name" value="Winged helix-like DNA-binding domain superfamily/Winged helix DNA-binding domain"/>
    <property type="match status" value="1"/>
</dbReference>
<gene>
    <name evidence="3" type="ORF">BCL65_101410</name>
</gene>
<organism evidence="3 4">
    <name type="scientific">Isoptericola halotolerans</name>
    <dbReference type="NCBI Taxonomy" id="300560"/>
    <lineage>
        <taxon>Bacteria</taxon>
        <taxon>Bacillati</taxon>
        <taxon>Actinomycetota</taxon>
        <taxon>Actinomycetes</taxon>
        <taxon>Micrococcales</taxon>
        <taxon>Promicromonosporaceae</taxon>
        <taxon>Isoptericola</taxon>
    </lineage>
</organism>
<keyword evidence="4" id="KW-1185">Reference proteome</keyword>
<dbReference type="InterPro" id="IPR011991">
    <property type="entry name" value="ArsR-like_HTH"/>
</dbReference>
<dbReference type="Proteomes" id="UP000239895">
    <property type="component" value="Unassembled WGS sequence"/>
</dbReference>
<comment type="caution">
    <text evidence="3">The sequence shown here is derived from an EMBL/GenBank/DDBJ whole genome shotgun (WGS) entry which is preliminary data.</text>
</comment>
<dbReference type="SMART" id="SM00418">
    <property type="entry name" value="HTH_ARSR"/>
    <property type="match status" value="1"/>
</dbReference>
<feature type="domain" description="HTH arsR-type" evidence="2">
    <location>
        <begin position="17"/>
        <end position="111"/>
    </location>
</feature>
<dbReference type="RefSeq" id="WP_106264688.1">
    <property type="nucleotide sequence ID" value="NZ_PVTX01000001.1"/>
</dbReference>
<evidence type="ECO:0000256" key="1">
    <source>
        <dbReference type="SAM" id="MobiDB-lite"/>
    </source>
</evidence>
<accession>A0ABX5EJJ6</accession>
<dbReference type="Pfam" id="PF12840">
    <property type="entry name" value="HTH_20"/>
    <property type="match status" value="1"/>
</dbReference>
<evidence type="ECO:0000313" key="3">
    <source>
        <dbReference type="EMBL" id="PRZ10266.1"/>
    </source>
</evidence>
<protein>
    <submittedName>
        <fullName evidence="3">ArsR family transcriptional regulator</fullName>
    </submittedName>
</protein>
<proteinExistence type="predicted"/>
<name>A0ABX5EJJ6_9MICO</name>